<dbReference type="EMBL" id="MU156395">
    <property type="protein sequence ID" value="KAF9470034.1"/>
    <property type="molecule type" value="Genomic_DNA"/>
</dbReference>
<gene>
    <name evidence="1" type="ORF">BDN70DRAFT_779237</name>
</gene>
<protein>
    <submittedName>
        <fullName evidence="1">Uncharacterized protein</fullName>
    </submittedName>
</protein>
<organism evidence="1 2">
    <name type="scientific">Pholiota conissans</name>
    <dbReference type="NCBI Taxonomy" id="109636"/>
    <lineage>
        <taxon>Eukaryota</taxon>
        <taxon>Fungi</taxon>
        <taxon>Dikarya</taxon>
        <taxon>Basidiomycota</taxon>
        <taxon>Agaricomycotina</taxon>
        <taxon>Agaricomycetes</taxon>
        <taxon>Agaricomycetidae</taxon>
        <taxon>Agaricales</taxon>
        <taxon>Agaricineae</taxon>
        <taxon>Strophariaceae</taxon>
        <taxon>Pholiota</taxon>
    </lineage>
</organism>
<dbReference type="OrthoDB" id="3269232at2759"/>
<name>A0A9P6CRG3_9AGAR</name>
<evidence type="ECO:0000313" key="2">
    <source>
        <dbReference type="Proteomes" id="UP000807469"/>
    </source>
</evidence>
<feature type="non-terminal residue" evidence="1">
    <location>
        <position position="1"/>
    </location>
</feature>
<proteinExistence type="predicted"/>
<reference evidence="1" key="1">
    <citation type="submission" date="2020-11" db="EMBL/GenBank/DDBJ databases">
        <authorList>
            <consortium name="DOE Joint Genome Institute"/>
            <person name="Ahrendt S."/>
            <person name="Riley R."/>
            <person name="Andreopoulos W."/>
            <person name="Labutti K."/>
            <person name="Pangilinan J."/>
            <person name="Ruiz-Duenas F.J."/>
            <person name="Barrasa J.M."/>
            <person name="Sanchez-Garcia M."/>
            <person name="Camarero S."/>
            <person name="Miyauchi S."/>
            <person name="Serrano A."/>
            <person name="Linde D."/>
            <person name="Babiker R."/>
            <person name="Drula E."/>
            <person name="Ayuso-Fernandez I."/>
            <person name="Pacheco R."/>
            <person name="Padilla G."/>
            <person name="Ferreira P."/>
            <person name="Barriuso J."/>
            <person name="Kellner H."/>
            <person name="Castanera R."/>
            <person name="Alfaro M."/>
            <person name="Ramirez L."/>
            <person name="Pisabarro A.G."/>
            <person name="Kuo A."/>
            <person name="Tritt A."/>
            <person name="Lipzen A."/>
            <person name="He G."/>
            <person name="Yan M."/>
            <person name="Ng V."/>
            <person name="Cullen D."/>
            <person name="Martin F."/>
            <person name="Rosso M.-N."/>
            <person name="Henrissat B."/>
            <person name="Hibbett D."/>
            <person name="Martinez A.T."/>
            <person name="Grigoriev I.V."/>
        </authorList>
    </citation>
    <scope>NUCLEOTIDE SEQUENCE</scope>
    <source>
        <strain evidence="1">CIRM-BRFM 674</strain>
    </source>
</reference>
<comment type="caution">
    <text evidence="1">The sequence shown here is derived from an EMBL/GenBank/DDBJ whole genome shotgun (WGS) entry which is preliminary data.</text>
</comment>
<evidence type="ECO:0000313" key="1">
    <source>
        <dbReference type="EMBL" id="KAF9470034.1"/>
    </source>
</evidence>
<keyword evidence="2" id="KW-1185">Reference proteome</keyword>
<sequence length="189" mass="21396">EAMESLSKTDLAYLLGESGTTTPISSSDPFIASHTQAIPLEPTPLSATSIIPVTQNEKVLVAALRELQEENVKLRQHAVNLQATNVLNEIYCNKLRFQLAYKEETKKKKTQKGKLVGDGLPRMLTGDAFYERVIEFTKWQKEQEQLKADRRDEAEGYKAKVDAWKEGEKLRIAANKARSAKYRTALENW</sequence>
<feature type="non-terminal residue" evidence="1">
    <location>
        <position position="189"/>
    </location>
</feature>
<dbReference type="Proteomes" id="UP000807469">
    <property type="component" value="Unassembled WGS sequence"/>
</dbReference>
<dbReference type="AlphaFoldDB" id="A0A9P6CRG3"/>
<accession>A0A9P6CRG3</accession>